<feature type="region of interest" description="Disordered" evidence="1">
    <location>
        <begin position="1"/>
        <end position="42"/>
    </location>
</feature>
<sequence length="267" mass="29703">MSGSNGLHPVVNLKERVKCPAHPSKRKYTDGAEAGRAAQQRSKESGLDIVPYLCEACGHYHLTKKSGGDSVTLPEGKFTLGEFKALAPNHPVFIGSAEEEPPIVPGDHATRVKFARRLLETNPEPTSEELCLALGGCTKDSLRKIMRELGYRNTRGRFARWVKDDREEAPEMPQHEAFNSGPVPKWTADRPQPEPDVSRETSLDVDYDNDAPETPQTVWHGGREVPWREARLIENVERLRHVPLGDLLDTYAAAGFRLVLSLEDAHA</sequence>
<accession>A0A2Z4Q644</accession>
<protein>
    <submittedName>
        <fullName evidence="2">DNA binding protein</fullName>
    </submittedName>
</protein>
<name>A0A2Z4Q644_9CAUD</name>
<dbReference type="KEGG" id="vg:54993393"/>
<dbReference type="EMBL" id="MH271304">
    <property type="protein sequence ID" value="AWY05420.1"/>
    <property type="molecule type" value="Genomic_DNA"/>
</dbReference>
<evidence type="ECO:0000313" key="3">
    <source>
        <dbReference type="Proteomes" id="UP000251466"/>
    </source>
</evidence>
<reference evidence="2 3" key="1">
    <citation type="submission" date="2018-04" db="EMBL/GenBank/DDBJ databases">
        <authorList>
            <person name="Harrington T."/>
            <person name="Washburn E."/>
            <person name="Bricker J."/>
            <person name="McKinney A."/>
            <person name="Betsko A.J."/>
            <person name="Garlena R.A."/>
            <person name="Russell D.A."/>
            <person name="Pope W.A."/>
            <person name="Jacobs-Sera D."/>
            <person name="Hatfull G.F."/>
        </authorList>
    </citation>
    <scope>NUCLEOTIDE SEQUENCE [LARGE SCALE GENOMIC DNA]</scope>
</reference>
<feature type="compositionally biased region" description="Basic and acidic residues" evidence="1">
    <location>
        <begin position="187"/>
        <end position="202"/>
    </location>
</feature>
<dbReference type="Proteomes" id="UP000251466">
    <property type="component" value="Segment"/>
</dbReference>
<gene>
    <name evidence="2" type="primary">70</name>
    <name evidence="2" type="ORF">SEA_METAMORPHOO_70</name>
</gene>
<proteinExistence type="predicted"/>
<feature type="region of interest" description="Disordered" evidence="1">
    <location>
        <begin position="166"/>
        <end position="219"/>
    </location>
</feature>
<organism evidence="2 3">
    <name type="scientific">Microbacterium phage Metamorphoo</name>
    <dbReference type="NCBI Taxonomy" id="2201437"/>
    <lineage>
        <taxon>Viruses</taxon>
        <taxon>Duplodnaviria</taxon>
        <taxon>Heunggongvirae</taxon>
        <taxon>Uroviricota</taxon>
        <taxon>Caudoviricetes</taxon>
        <taxon>Hodgkinviridae</taxon>
        <taxon>Metamorphoovirus</taxon>
        <taxon>Metamorphoovirus metamorphoo</taxon>
    </lineage>
</organism>
<dbReference type="GeneID" id="54993393"/>
<evidence type="ECO:0000313" key="2">
    <source>
        <dbReference type="EMBL" id="AWY05420.1"/>
    </source>
</evidence>
<evidence type="ECO:0000256" key="1">
    <source>
        <dbReference type="SAM" id="MobiDB-lite"/>
    </source>
</evidence>
<keyword evidence="3" id="KW-1185">Reference proteome</keyword>
<dbReference type="RefSeq" id="YP_009802840.1">
    <property type="nucleotide sequence ID" value="NC_047988.1"/>
</dbReference>